<evidence type="ECO:0000313" key="2">
    <source>
        <dbReference type="EMBL" id="EED11854.1"/>
    </source>
</evidence>
<dbReference type="VEuPathDB" id="FungiDB:TSTA_110340"/>
<gene>
    <name evidence="2" type="ORF">TSTA_110340</name>
</gene>
<protein>
    <submittedName>
        <fullName evidence="2">Uncharacterized protein</fullName>
    </submittedName>
</protein>
<evidence type="ECO:0000313" key="3">
    <source>
        <dbReference type="Proteomes" id="UP000001745"/>
    </source>
</evidence>
<reference evidence="3" key="1">
    <citation type="journal article" date="2015" name="Genome Announc.">
        <title>Genome sequence of the AIDS-associated pathogen Penicillium marneffei (ATCC18224) and its near taxonomic relative Talaromyces stipitatus (ATCC10500).</title>
        <authorList>
            <person name="Nierman W.C."/>
            <person name="Fedorova-Abrams N.D."/>
            <person name="Andrianopoulos A."/>
        </authorList>
    </citation>
    <scope>NUCLEOTIDE SEQUENCE [LARGE SCALE GENOMIC DNA]</scope>
    <source>
        <strain evidence="3">ATCC 10500 / CBS 375.48 / QM 6759 / NRRL 1006</strain>
    </source>
</reference>
<feature type="region of interest" description="Disordered" evidence="1">
    <location>
        <begin position="1"/>
        <end position="81"/>
    </location>
</feature>
<name>B8MUT4_TALSN</name>
<organism evidence="2 3">
    <name type="scientific">Talaromyces stipitatus (strain ATCC 10500 / CBS 375.48 / QM 6759 / NRRL 1006)</name>
    <name type="common">Penicillium stipitatum</name>
    <dbReference type="NCBI Taxonomy" id="441959"/>
    <lineage>
        <taxon>Eukaryota</taxon>
        <taxon>Fungi</taxon>
        <taxon>Dikarya</taxon>
        <taxon>Ascomycota</taxon>
        <taxon>Pezizomycotina</taxon>
        <taxon>Eurotiomycetes</taxon>
        <taxon>Eurotiomycetidae</taxon>
        <taxon>Eurotiales</taxon>
        <taxon>Trichocomaceae</taxon>
        <taxon>Talaromyces</taxon>
        <taxon>Talaromyces sect. Talaromyces</taxon>
    </lineage>
</organism>
<feature type="compositionally biased region" description="Polar residues" evidence="1">
    <location>
        <begin position="62"/>
        <end position="80"/>
    </location>
</feature>
<dbReference type="EMBL" id="EQ962661">
    <property type="protein sequence ID" value="EED11854.1"/>
    <property type="molecule type" value="Genomic_DNA"/>
</dbReference>
<sequence>MANEGYIYFPNSASPGGPGVPPDSQNPENPENPGSARDFVRNFGLAGFPNSASPGGPGVPRDSQNSQNSGNTATGNTQNLFEHDSTFPIDEFDFRYLIDGNPSSFSGILNQESSQPPKENDHDLNAAEKAIAEKGLQFFITLMRASYESVLPEKDADDIKRQVKRGSDIDQKVISSIYNIIASGTSVCTPDIIEKLTQDEKLQLAGMFLQDIEVAAWIRMYNRGKFSSLYKDMVKTGLLVDLILPGKKDVGRKG</sequence>
<dbReference type="HOGENOM" id="CLU_1094897_0_0_1"/>
<dbReference type="InParanoid" id="B8MUT4"/>
<dbReference type="Proteomes" id="UP000001745">
    <property type="component" value="Unassembled WGS sequence"/>
</dbReference>
<evidence type="ECO:0000256" key="1">
    <source>
        <dbReference type="SAM" id="MobiDB-lite"/>
    </source>
</evidence>
<dbReference type="GeneID" id="8107266"/>
<dbReference type="RefSeq" id="XP_002488610.1">
    <property type="nucleotide sequence ID" value="XM_002488565.1"/>
</dbReference>
<dbReference type="AlphaFoldDB" id="B8MUT4"/>
<keyword evidence="3" id="KW-1185">Reference proteome</keyword>
<proteinExistence type="predicted"/>
<accession>B8MUT4</accession>